<proteinExistence type="predicted"/>
<dbReference type="PROSITE" id="PS50127">
    <property type="entry name" value="UBC_2"/>
    <property type="match status" value="1"/>
</dbReference>
<gene>
    <name evidence="4" type="primary">LOC103340341</name>
</gene>
<dbReference type="RefSeq" id="XP_008241964.1">
    <property type="nucleotide sequence ID" value="XM_008243742.2"/>
</dbReference>
<accession>A0ABM0PN28</accession>
<dbReference type="Pfam" id="PF00179">
    <property type="entry name" value="UQ_con"/>
    <property type="match status" value="1"/>
</dbReference>
<feature type="domain" description="UBC core" evidence="2">
    <location>
        <begin position="33"/>
        <end position="180"/>
    </location>
</feature>
<reference evidence="4" key="2">
    <citation type="submission" date="2025-08" db="UniProtKB">
        <authorList>
            <consortium name="RefSeq"/>
        </authorList>
    </citation>
    <scope>IDENTIFICATION</scope>
</reference>
<feature type="compositionally biased region" description="Gly residues" evidence="1">
    <location>
        <begin position="209"/>
        <end position="219"/>
    </location>
</feature>
<dbReference type="InterPro" id="IPR016135">
    <property type="entry name" value="UBQ-conjugating_enzyme/RWD"/>
</dbReference>
<name>A0ABM0PN28_PRUMU</name>
<dbReference type="InterPro" id="IPR050113">
    <property type="entry name" value="Ub_conjugating_enzyme"/>
</dbReference>
<organism evidence="3 4">
    <name type="scientific">Prunus mume</name>
    <name type="common">Japanese apricot</name>
    <name type="synonym">Armeniaca mume</name>
    <dbReference type="NCBI Taxonomy" id="102107"/>
    <lineage>
        <taxon>Eukaryota</taxon>
        <taxon>Viridiplantae</taxon>
        <taxon>Streptophyta</taxon>
        <taxon>Embryophyta</taxon>
        <taxon>Tracheophyta</taxon>
        <taxon>Spermatophyta</taxon>
        <taxon>Magnoliopsida</taxon>
        <taxon>eudicotyledons</taxon>
        <taxon>Gunneridae</taxon>
        <taxon>Pentapetalae</taxon>
        <taxon>rosids</taxon>
        <taxon>fabids</taxon>
        <taxon>Rosales</taxon>
        <taxon>Rosaceae</taxon>
        <taxon>Amygdaloideae</taxon>
        <taxon>Amygdaleae</taxon>
        <taxon>Prunus</taxon>
    </lineage>
</organism>
<dbReference type="Proteomes" id="UP000694861">
    <property type="component" value="Linkage group LG8"/>
</dbReference>
<keyword evidence="3" id="KW-1185">Reference proteome</keyword>
<sequence length="259" mass="29752">MEEEDKCHSERKRFREEFDRRRSSAMEEDKLYLALKRVAEEYDEIESNPSDDFKCGLLGRNMFEWQFAVRGAIGTEFEGGIYHGRIQFPEDYPSKPPSFMFLTENGRFKIKTKIRLKWRPSWRVRDALLELIDLMSTYPDGEMGSVEYNKEERRALAIKSRAAPPKYGTCERQKVIDEIHEYMLSKVPPIPVPPQLHSQNHGAKRKHGTGGTGSSGGDNGSVVNVIGNTFHAINSNGVGFLDSMNEAFNPKKAKRCWLW</sequence>
<dbReference type="InterPro" id="IPR000608">
    <property type="entry name" value="UBC"/>
</dbReference>
<protein>
    <submittedName>
        <fullName evidence="4">Ubiquitin-conjugating enzyme E2 32-like</fullName>
    </submittedName>
</protein>
<evidence type="ECO:0000313" key="4">
    <source>
        <dbReference type="RefSeq" id="XP_008241964.1"/>
    </source>
</evidence>
<dbReference type="SMART" id="SM00212">
    <property type="entry name" value="UBCc"/>
    <property type="match status" value="1"/>
</dbReference>
<dbReference type="PANTHER" id="PTHR24067">
    <property type="entry name" value="UBIQUITIN-CONJUGATING ENZYME E2"/>
    <property type="match status" value="1"/>
</dbReference>
<dbReference type="SUPFAM" id="SSF54495">
    <property type="entry name" value="UBC-like"/>
    <property type="match status" value="1"/>
</dbReference>
<dbReference type="Gene3D" id="3.10.110.10">
    <property type="entry name" value="Ubiquitin Conjugating Enzyme"/>
    <property type="match status" value="1"/>
</dbReference>
<evidence type="ECO:0000259" key="2">
    <source>
        <dbReference type="PROSITE" id="PS50127"/>
    </source>
</evidence>
<evidence type="ECO:0000256" key="1">
    <source>
        <dbReference type="SAM" id="MobiDB-lite"/>
    </source>
</evidence>
<dbReference type="CDD" id="cd23799">
    <property type="entry name" value="UBCc_UBE2J"/>
    <property type="match status" value="1"/>
</dbReference>
<feature type="region of interest" description="Disordered" evidence="1">
    <location>
        <begin position="193"/>
        <end position="220"/>
    </location>
</feature>
<reference evidence="3" key="1">
    <citation type="journal article" date="2012" name="Nat. Commun.">
        <title>The genome of Prunus mume.</title>
        <authorList>
            <person name="Zhang Q."/>
            <person name="Chen W."/>
            <person name="Sun L."/>
            <person name="Zhao F."/>
            <person name="Huang B."/>
            <person name="Yang W."/>
            <person name="Tao Y."/>
            <person name="Wang J."/>
            <person name="Yuan Z."/>
            <person name="Fan G."/>
            <person name="Xing Z."/>
            <person name="Han C."/>
            <person name="Pan H."/>
            <person name="Zhong X."/>
            <person name="Shi W."/>
            <person name="Liang X."/>
            <person name="Du D."/>
            <person name="Sun F."/>
            <person name="Xu Z."/>
            <person name="Hao R."/>
            <person name="Lv T."/>
            <person name="Lv Y."/>
            <person name="Zheng Z."/>
            <person name="Sun M."/>
            <person name="Luo L."/>
            <person name="Cai M."/>
            <person name="Gao Y."/>
            <person name="Wang J."/>
            <person name="Yin Y."/>
            <person name="Xu X."/>
            <person name="Cheng T."/>
            <person name="Wang J."/>
        </authorList>
    </citation>
    <scope>NUCLEOTIDE SEQUENCE [LARGE SCALE GENOMIC DNA]</scope>
</reference>
<feature type="region of interest" description="Disordered" evidence="1">
    <location>
        <begin position="1"/>
        <end position="25"/>
    </location>
</feature>
<dbReference type="GeneID" id="103340341"/>
<evidence type="ECO:0000313" key="3">
    <source>
        <dbReference type="Proteomes" id="UP000694861"/>
    </source>
</evidence>